<dbReference type="NCBIfam" id="NF041136">
    <property type="entry name" value="MrpORP"/>
    <property type="match status" value="1"/>
</dbReference>
<dbReference type="GO" id="GO:0140663">
    <property type="term" value="F:ATP-dependent FeS chaperone activity"/>
    <property type="evidence" value="ECO:0007669"/>
    <property type="project" value="InterPro"/>
</dbReference>
<dbReference type="PANTHER" id="PTHR23264:SF19">
    <property type="entry name" value="CYTOSOLIC FE-S CLUSTER ASSEMBLY FACTOR NUBP2"/>
    <property type="match status" value="1"/>
</dbReference>
<dbReference type="InterPro" id="IPR027417">
    <property type="entry name" value="P-loop_NTPase"/>
</dbReference>
<dbReference type="GO" id="GO:0005524">
    <property type="term" value="F:ATP binding"/>
    <property type="evidence" value="ECO:0007669"/>
    <property type="project" value="UniProtKB-UniRule"/>
</dbReference>
<reference evidence="9" key="1">
    <citation type="journal article" date="2020" name="mSystems">
        <title>Genome- and Community-Level Interaction Insights into Carbon Utilization and Element Cycling Functions of Hydrothermarchaeota in Hydrothermal Sediment.</title>
        <authorList>
            <person name="Zhou Z."/>
            <person name="Liu Y."/>
            <person name="Xu W."/>
            <person name="Pan J."/>
            <person name="Luo Z.H."/>
            <person name="Li M."/>
        </authorList>
    </citation>
    <scope>NUCLEOTIDE SEQUENCE [LARGE SCALE GENOMIC DNA]</scope>
    <source>
        <strain evidence="9">SpSt-456</strain>
    </source>
</reference>
<comment type="function">
    <text evidence="6">Binds and transfers iron-sulfur (Fe-S) clusters to target apoproteins. Can hydrolyze ATP.</text>
</comment>
<keyword evidence="3 6" id="KW-0067">ATP-binding</keyword>
<gene>
    <name evidence="9" type="ORF">ENS06_04130</name>
</gene>
<comment type="similarity">
    <text evidence="6">Belongs to the Mrp/NBP35 ATP-binding proteins family.</text>
</comment>
<dbReference type="Pfam" id="PF10609">
    <property type="entry name" value="ParA"/>
    <property type="match status" value="1"/>
</dbReference>
<evidence type="ECO:0000256" key="3">
    <source>
        <dbReference type="ARBA" id="ARBA00022840"/>
    </source>
</evidence>
<evidence type="ECO:0000256" key="2">
    <source>
        <dbReference type="ARBA" id="ARBA00022741"/>
    </source>
</evidence>
<keyword evidence="5 6" id="KW-0411">Iron-sulfur</keyword>
<dbReference type="FunFam" id="3.40.50.300:FF:001119">
    <property type="entry name" value="Iron-sulfur cluster carrier protein"/>
    <property type="match status" value="1"/>
</dbReference>
<dbReference type="InterPro" id="IPR003731">
    <property type="entry name" value="Di-Nase_FeMo-co_biosynth"/>
</dbReference>
<protein>
    <recommendedName>
        <fullName evidence="6">Iron-sulfur cluster carrier protein</fullName>
    </recommendedName>
</protein>
<feature type="region of interest" description="Disordered" evidence="7">
    <location>
        <begin position="1"/>
        <end position="21"/>
    </location>
</feature>
<dbReference type="GO" id="GO:0046872">
    <property type="term" value="F:metal ion binding"/>
    <property type="evidence" value="ECO:0007669"/>
    <property type="project" value="UniProtKB-KW"/>
</dbReference>
<dbReference type="CDD" id="cd00851">
    <property type="entry name" value="MTH1175"/>
    <property type="match status" value="1"/>
</dbReference>
<evidence type="ECO:0000256" key="1">
    <source>
        <dbReference type="ARBA" id="ARBA00022723"/>
    </source>
</evidence>
<evidence type="ECO:0000259" key="8">
    <source>
        <dbReference type="Pfam" id="PF02579"/>
    </source>
</evidence>
<dbReference type="AlphaFoldDB" id="A0A832A591"/>
<dbReference type="GO" id="GO:0051536">
    <property type="term" value="F:iron-sulfur cluster binding"/>
    <property type="evidence" value="ECO:0007669"/>
    <property type="project" value="UniProtKB-UniRule"/>
</dbReference>
<comment type="caution">
    <text evidence="9">The sequence shown here is derived from an EMBL/GenBank/DDBJ whole genome shotgun (WGS) entry which is preliminary data.</text>
</comment>
<dbReference type="SUPFAM" id="SSF52540">
    <property type="entry name" value="P-loop containing nucleoside triphosphate hydrolases"/>
    <property type="match status" value="1"/>
</dbReference>
<name>A0A832A591_9BACT</name>
<dbReference type="CDD" id="cd02037">
    <property type="entry name" value="Mrp_NBP35"/>
    <property type="match status" value="1"/>
</dbReference>
<dbReference type="PROSITE" id="PS01215">
    <property type="entry name" value="MRP"/>
    <property type="match status" value="1"/>
</dbReference>
<evidence type="ECO:0000256" key="4">
    <source>
        <dbReference type="ARBA" id="ARBA00023004"/>
    </source>
</evidence>
<dbReference type="SUPFAM" id="SSF53146">
    <property type="entry name" value="Nitrogenase accessory factor-like"/>
    <property type="match status" value="1"/>
</dbReference>
<dbReference type="InterPro" id="IPR033756">
    <property type="entry name" value="YlxH/NBP35"/>
</dbReference>
<proteinExistence type="inferred from homology"/>
<dbReference type="Pfam" id="PF02579">
    <property type="entry name" value="Nitro_FeMo-Co"/>
    <property type="match status" value="1"/>
</dbReference>
<dbReference type="Gene3D" id="3.40.50.300">
    <property type="entry name" value="P-loop containing nucleotide triphosphate hydrolases"/>
    <property type="match status" value="1"/>
</dbReference>
<keyword evidence="6" id="KW-0378">Hydrolase</keyword>
<dbReference type="Gene3D" id="3.30.420.130">
    <property type="entry name" value="Dinitrogenase iron-molybdenum cofactor biosynthesis domain"/>
    <property type="match status" value="1"/>
</dbReference>
<dbReference type="InterPro" id="IPR036105">
    <property type="entry name" value="DiNase_FeMo-co_biosyn_sf"/>
</dbReference>
<dbReference type="HAMAP" id="MF_02040">
    <property type="entry name" value="Mrp_NBP35"/>
    <property type="match status" value="1"/>
</dbReference>
<evidence type="ECO:0000313" key="9">
    <source>
        <dbReference type="EMBL" id="HFK96500.1"/>
    </source>
</evidence>
<sequence length="419" mass="45094">MTHSCQHGDSACSGGTAHAEKDEDRLVHEQLRRIGHKLLVMSGKGGVGKSSVAAGLAVALAHKGFKVGLLDVDLHGPSIPKILGVQGTFHVDAQKRLVPHALTENLQVVSIQLLLDDPDAAVIWRGPVKHGVIKQFIGQVHWGALDYLIVDCPPGTGDEPLSIAQTIPDVHAVIVTTPQEIALQDVRKSINFCRQAHVPILGLVENMSVLVCPHCGKEVPLFGAGGGLKTAERMHVHFLGSLPFDLRVVDAGDAGTTLDLARSENGSYAHALNALTDQVIERCSPPRAVPDQKTRTEKSEEKTAMEPNIFRIAVPTADGRLCNHFGHCEKFVLIDVRDSQIQNRTEVTPPPHEPGLLPRWLADHGVGMVIAGGMGQRAIGLFEERGIRVLTGAPPDDPQNLVRRYLEGTLVCGANVCDH</sequence>
<keyword evidence="1 6" id="KW-0479">Metal-binding</keyword>
<dbReference type="InterPro" id="IPR000808">
    <property type="entry name" value="Mrp-like_CS"/>
</dbReference>
<comment type="subunit">
    <text evidence="6">Homodimer.</text>
</comment>
<keyword evidence="4 6" id="KW-0408">Iron</keyword>
<dbReference type="GO" id="GO:0005829">
    <property type="term" value="C:cytosol"/>
    <property type="evidence" value="ECO:0007669"/>
    <property type="project" value="TreeGrafter"/>
</dbReference>
<dbReference type="GO" id="GO:0016226">
    <property type="term" value="P:iron-sulfur cluster assembly"/>
    <property type="evidence" value="ECO:0007669"/>
    <property type="project" value="InterPro"/>
</dbReference>
<feature type="binding site" evidence="6">
    <location>
        <begin position="43"/>
        <end position="50"/>
    </location>
    <ligand>
        <name>ATP</name>
        <dbReference type="ChEBI" id="CHEBI:30616"/>
    </ligand>
</feature>
<evidence type="ECO:0000256" key="5">
    <source>
        <dbReference type="ARBA" id="ARBA00023014"/>
    </source>
</evidence>
<evidence type="ECO:0000256" key="7">
    <source>
        <dbReference type="SAM" id="MobiDB-lite"/>
    </source>
</evidence>
<dbReference type="EMBL" id="DSTK01000013">
    <property type="protein sequence ID" value="HFK96500.1"/>
    <property type="molecule type" value="Genomic_DNA"/>
</dbReference>
<evidence type="ECO:0000256" key="6">
    <source>
        <dbReference type="HAMAP-Rule" id="MF_02040"/>
    </source>
</evidence>
<keyword evidence="2 6" id="KW-0547">Nucleotide-binding</keyword>
<dbReference type="PANTHER" id="PTHR23264">
    <property type="entry name" value="NUCLEOTIDE-BINDING PROTEIN NBP35 YEAST -RELATED"/>
    <property type="match status" value="1"/>
</dbReference>
<dbReference type="InterPro" id="IPR033913">
    <property type="entry name" value="MTH1175_dom"/>
</dbReference>
<dbReference type="InterPro" id="IPR019591">
    <property type="entry name" value="Mrp/NBP35_ATP-bd"/>
</dbReference>
<organism evidence="9">
    <name type="scientific">Desulfacinum infernum</name>
    <dbReference type="NCBI Taxonomy" id="35837"/>
    <lineage>
        <taxon>Bacteria</taxon>
        <taxon>Pseudomonadati</taxon>
        <taxon>Thermodesulfobacteriota</taxon>
        <taxon>Syntrophobacteria</taxon>
        <taxon>Syntrophobacterales</taxon>
        <taxon>Syntrophobacteraceae</taxon>
        <taxon>Desulfacinum</taxon>
    </lineage>
</organism>
<dbReference type="GO" id="GO:0016887">
    <property type="term" value="F:ATP hydrolysis activity"/>
    <property type="evidence" value="ECO:0007669"/>
    <property type="project" value="UniProtKB-UniRule"/>
</dbReference>
<feature type="domain" description="Dinitrogenase iron-molybdenum cofactor biosynthesis" evidence="8">
    <location>
        <begin position="318"/>
        <end position="406"/>
    </location>
</feature>
<accession>A0A832A591</accession>